<dbReference type="Pfam" id="PF01885">
    <property type="entry name" value="PTS_2-RNA"/>
    <property type="match status" value="1"/>
</dbReference>
<accession>A3TSM1</accession>
<keyword evidence="2" id="KW-0808">Transferase</keyword>
<dbReference type="PANTHER" id="PTHR12684">
    <property type="entry name" value="PUTATIVE PHOSPHOTRANSFERASE"/>
    <property type="match status" value="1"/>
</dbReference>
<evidence type="ECO:0000313" key="4">
    <source>
        <dbReference type="EMBL" id="EAQ04648.1"/>
    </source>
</evidence>
<dbReference type="InterPro" id="IPR002745">
    <property type="entry name" value="Ptrans_KptA/Tpt1"/>
</dbReference>
<comment type="caution">
    <text evidence="4">The sequence shown here is derived from an EMBL/GenBank/DDBJ whole genome shotgun (WGS) entry which is preliminary data.</text>
</comment>
<keyword evidence="5" id="KW-1185">Reference proteome</keyword>
<evidence type="ECO:0000256" key="1">
    <source>
        <dbReference type="ARBA" id="ARBA00009836"/>
    </source>
</evidence>
<dbReference type="Proteomes" id="UP000004318">
    <property type="component" value="Unassembled WGS sequence"/>
</dbReference>
<dbReference type="EMBL" id="AAMO01000001">
    <property type="protein sequence ID" value="EAQ04648.1"/>
    <property type="molecule type" value="Genomic_DNA"/>
</dbReference>
<keyword evidence="3" id="KW-0520">NAD</keyword>
<sequence length="137" mass="14944">MSRGHLVRLVADDNKRRFTLSEGGERIRAAQGHSLAVDLTLAPQSPPAVLYHGTNRQSLDSIFQSGLLSGRRQFVHLSADVDTALDVGTRHGKPIVLSVEAGAMSRGGHQFWVADNGVWLTRQVPAQFLAFAPRHDP</sequence>
<dbReference type="eggNOG" id="COG1859">
    <property type="taxonomic scope" value="Bacteria"/>
</dbReference>
<dbReference type="GO" id="GO:0008033">
    <property type="term" value="P:tRNA processing"/>
    <property type="evidence" value="ECO:0007669"/>
    <property type="project" value="TreeGrafter"/>
</dbReference>
<reference evidence="4 5" key="1">
    <citation type="journal article" date="2010" name="J. Bacteriol.">
        <title>Genome sequences of Oceanicola granulosus HTCC2516(T) and Oceanicola batsensis HTCC2597(TDelta).</title>
        <authorList>
            <person name="Thrash J.C."/>
            <person name="Cho J.C."/>
            <person name="Vergin K.L."/>
            <person name="Giovannoni S.J."/>
        </authorList>
    </citation>
    <scope>NUCLEOTIDE SEQUENCE [LARGE SCALE GENOMIC DNA]</scope>
    <source>
        <strain evidence="5">ATCC BAA-863 / DSM 15984 / KCTC 12145 / HTCC2597</strain>
    </source>
</reference>
<proteinExistence type="inferred from homology"/>
<evidence type="ECO:0008006" key="6">
    <source>
        <dbReference type="Google" id="ProtNLM"/>
    </source>
</evidence>
<dbReference type="InterPro" id="IPR042081">
    <property type="entry name" value="RNA_2'-PTrans_C"/>
</dbReference>
<dbReference type="Gene3D" id="3.20.170.30">
    <property type="match status" value="1"/>
</dbReference>
<evidence type="ECO:0000313" key="5">
    <source>
        <dbReference type="Proteomes" id="UP000004318"/>
    </source>
</evidence>
<dbReference type="PANTHER" id="PTHR12684:SF2">
    <property type="entry name" value="TRNA 2'-PHOSPHOTRANSFERASE 1"/>
    <property type="match status" value="1"/>
</dbReference>
<evidence type="ECO:0000256" key="2">
    <source>
        <dbReference type="ARBA" id="ARBA00022679"/>
    </source>
</evidence>
<organism evidence="4 5">
    <name type="scientific">Pseudooceanicola batsensis (strain ATCC BAA-863 / DSM 15984 / KCTC 12145 / HTCC2597)</name>
    <name type="common">Oceanicola batsensis</name>
    <dbReference type="NCBI Taxonomy" id="252305"/>
    <lineage>
        <taxon>Bacteria</taxon>
        <taxon>Pseudomonadati</taxon>
        <taxon>Pseudomonadota</taxon>
        <taxon>Alphaproteobacteria</taxon>
        <taxon>Rhodobacterales</taxon>
        <taxon>Paracoccaceae</taxon>
        <taxon>Pseudooceanicola</taxon>
    </lineage>
</organism>
<dbReference type="HOGENOM" id="CLU_052998_4_0_5"/>
<dbReference type="GO" id="GO:0000215">
    <property type="term" value="F:tRNA 2'-phosphotransferase activity"/>
    <property type="evidence" value="ECO:0007669"/>
    <property type="project" value="TreeGrafter"/>
</dbReference>
<protein>
    <recommendedName>
        <fullName evidence="6">RNA 2'-phosphotransferase</fullName>
    </recommendedName>
</protein>
<dbReference type="AlphaFoldDB" id="A3TSM1"/>
<dbReference type="SUPFAM" id="SSF56399">
    <property type="entry name" value="ADP-ribosylation"/>
    <property type="match status" value="1"/>
</dbReference>
<name>A3TSM1_PSEBH</name>
<gene>
    <name evidence="4" type="ORF">OB2597_05180</name>
</gene>
<comment type="similarity">
    <text evidence="1">Belongs to the KptA/TPT1 family.</text>
</comment>
<evidence type="ECO:0000256" key="3">
    <source>
        <dbReference type="ARBA" id="ARBA00023027"/>
    </source>
</evidence>